<evidence type="ECO:0000256" key="2">
    <source>
        <dbReference type="ARBA" id="ARBA00022801"/>
    </source>
</evidence>
<dbReference type="SUPFAM" id="SSF50891">
    <property type="entry name" value="Cyclophilin-like"/>
    <property type="match status" value="1"/>
</dbReference>
<protein>
    <recommendedName>
        <fullName evidence="4">Carboxyltransferase domain-containing protein</fullName>
    </recommendedName>
</protein>
<accession>A0A1E5ITY1</accession>
<dbReference type="Gene3D" id="2.40.100.10">
    <property type="entry name" value="Cyclophilin-like"/>
    <property type="match status" value="1"/>
</dbReference>
<evidence type="ECO:0000313" key="5">
    <source>
        <dbReference type="EMBL" id="GIU39158.1"/>
    </source>
</evidence>
<dbReference type="InterPro" id="IPR029000">
    <property type="entry name" value="Cyclophilin-like_dom_sf"/>
</dbReference>
<dbReference type="STRING" id="23.BEL05_19995"/>
<evidence type="ECO:0000313" key="6">
    <source>
        <dbReference type="EMBL" id="OEG73980.1"/>
    </source>
</evidence>
<evidence type="ECO:0000256" key="1">
    <source>
        <dbReference type="ARBA" id="ARBA00022741"/>
    </source>
</evidence>
<evidence type="ECO:0000313" key="7">
    <source>
        <dbReference type="Proteomes" id="UP000095230"/>
    </source>
</evidence>
<keyword evidence="1" id="KW-0547">Nucleotide-binding</keyword>
<dbReference type="Proteomes" id="UP000095230">
    <property type="component" value="Unassembled WGS sequence"/>
</dbReference>
<dbReference type="GO" id="GO:0016787">
    <property type="term" value="F:hydrolase activity"/>
    <property type="evidence" value="ECO:0007669"/>
    <property type="project" value="UniProtKB-KW"/>
</dbReference>
<dbReference type="InterPro" id="IPR003833">
    <property type="entry name" value="CT_C_D"/>
</dbReference>
<keyword evidence="3" id="KW-0067">ATP-binding</keyword>
<proteinExistence type="predicted"/>
<gene>
    <name evidence="6" type="ORF">BEL05_19995</name>
    <name evidence="5" type="ORF">TUM3794_13220</name>
</gene>
<dbReference type="EMBL" id="BPEU01000008">
    <property type="protein sequence ID" value="GIU39158.1"/>
    <property type="molecule type" value="Genomic_DNA"/>
</dbReference>
<reference evidence="6 7" key="1">
    <citation type="submission" date="2016-07" db="EMBL/GenBank/DDBJ databases">
        <title>Whole-genome of two Shewanella species isolated from a digestive organ of sea cucumber Apostichopus japonicus Selenka 1867.</title>
        <authorList>
            <person name="Hong H.-H."/>
            <person name="Choi H."/>
            <person name="Cheon S."/>
            <person name="Oh J.-S."/>
            <person name="Lee H.-G."/>
            <person name="Park C."/>
        </authorList>
    </citation>
    <scope>NUCLEOTIDE SEQUENCE [LARGE SCALE GENOMIC DNA]</scope>
    <source>
        <strain evidence="6 7">CSB03KR</strain>
    </source>
</reference>
<dbReference type="PANTHER" id="PTHR34698">
    <property type="entry name" value="5-OXOPROLINASE SUBUNIT B"/>
    <property type="match status" value="1"/>
</dbReference>
<evidence type="ECO:0000313" key="8">
    <source>
        <dbReference type="Proteomes" id="UP000773469"/>
    </source>
</evidence>
<reference evidence="5 8" key="2">
    <citation type="submission" date="2021-05" db="EMBL/GenBank/DDBJ databases">
        <title>Molecular characterization for Shewanella algae harboring chromosomal blaOXA-55-like strains isolated from clinical and environment sample.</title>
        <authorList>
            <person name="Ohama Y."/>
            <person name="Aoki K."/>
            <person name="Harada S."/>
            <person name="Moriya K."/>
            <person name="Ishii Y."/>
            <person name="Tateda K."/>
        </authorList>
    </citation>
    <scope>NUCLEOTIDE SEQUENCE [LARGE SCALE GENOMIC DNA]</scope>
    <source>
        <strain evidence="5 8">MBTL60-118</strain>
    </source>
</reference>
<keyword evidence="8" id="KW-1185">Reference proteome</keyword>
<dbReference type="GO" id="GO:0005524">
    <property type="term" value="F:ATP binding"/>
    <property type="evidence" value="ECO:0007669"/>
    <property type="project" value="UniProtKB-KW"/>
</dbReference>
<feature type="domain" description="Carboxyltransferase" evidence="4">
    <location>
        <begin position="5"/>
        <end position="204"/>
    </location>
</feature>
<organism evidence="6 7">
    <name type="scientific">Shewanella colwelliana</name>
    <name type="common">Alteromonas colwelliana</name>
    <dbReference type="NCBI Taxonomy" id="23"/>
    <lineage>
        <taxon>Bacteria</taxon>
        <taxon>Pseudomonadati</taxon>
        <taxon>Pseudomonadota</taxon>
        <taxon>Gammaproteobacteria</taxon>
        <taxon>Alteromonadales</taxon>
        <taxon>Shewanellaceae</taxon>
        <taxon>Shewanella</taxon>
    </lineage>
</organism>
<name>A0A1E5ITY1_SHECO</name>
<dbReference type="OrthoDB" id="9778567at2"/>
<dbReference type="SMART" id="SM00796">
    <property type="entry name" value="AHS1"/>
    <property type="match status" value="1"/>
</dbReference>
<sequence>MALDPIIYPLGERGLVLDPTPSSPINVGLQRKLCWIAEQLRSSKTILDVVPGMNNLTLFVTQPDQLKVIQQQLETLWRNAKQHQFHAREITIPVTYGGQFGPDLDNVAKYHQLTTNEVIALHCQAQYQVYFIGFQPGFAYLEGLVAELHTPRHSQPRLEVAAGSVGIGGEQTGIYPSQSPGGWQIIGRTDSQLFNHTSAAPCLLQPGDIVTFEPTRDTPS</sequence>
<dbReference type="PANTHER" id="PTHR34698:SF2">
    <property type="entry name" value="5-OXOPROLINASE SUBUNIT B"/>
    <property type="match status" value="1"/>
</dbReference>
<comment type="caution">
    <text evidence="6">The sequence shown here is derived from an EMBL/GenBank/DDBJ whole genome shotgun (WGS) entry which is preliminary data.</text>
</comment>
<evidence type="ECO:0000259" key="4">
    <source>
        <dbReference type="SMART" id="SM00796"/>
    </source>
</evidence>
<dbReference type="NCBIfam" id="TIGR00370">
    <property type="entry name" value="5-oxoprolinase subunit PxpB"/>
    <property type="match status" value="1"/>
</dbReference>
<dbReference type="AlphaFoldDB" id="A0A1E5ITY1"/>
<dbReference type="Proteomes" id="UP000773469">
    <property type="component" value="Unassembled WGS sequence"/>
</dbReference>
<dbReference type="RefSeq" id="WP_069671111.1">
    <property type="nucleotide sequence ID" value="NZ_BPEU01000008.1"/>
</dbReference>
<keyword evidence="2" id="KW-0378">Hydrolase</keyword>
<dbReference type="Pfam" id="PF02682">
    <property type="entry name" value="CT_C_D"/>
    <property type="match status" value="1"/>
</dbReference>
<evidence type="ECO:0000256" key="3">
    <source>
        <dbReference type="ARBA" id="ARBA00022840"/>
    </source>
</evidence>
<dbReference type="EMBL" id="MCBT01000030">
    <property type="protein sequence ID" value="OEG73980.1"/>
    <property type="molecule type" value="Genomic_DNA"/>
</dbReference>
<dbReference type="InterPro" id="IPR010016">
    <property type="entry name" value="PxpB"/>
</dbReference>